<dbReference type="Gene3D" id="3.30.300.30">
    <property type="match status" value="1"/>
</dbReference>
<dbReference type="STRING" id="32264.T1KCB2"/>
<evidence type="ECO:0000313" key="12">
    <source>
        <dbReference type="EnsemblMetazoa" id="tetur08g07010.1"/>
    </source>
</evidence>
<evidence type="ECO:0000256" key="4">
    <source>
        <dbReference type="ARBA" id="ARBA00022832"/>
    </source>
</evidence>
<dbReference type="InterPro" id="IPR045851">
    <property type="entry name" value="AMP-bd_C_sf"/>
</dbReference>
<evidence type="ECO:0000256" key="9">
    <source>
        <dbReference type="ARBA" id="ARBA00048666"/>
    </source>
</evidence>
<dbReference type="EnsemblMetazoa" id="tetur08g07010.1">
    <property type="protein sequence ID" value="tetur08g07010.1"/>
    <property type="gene ID" value="tetur08g07010"/>
</dbReference>
<evidence type="ECO:0000256" key="1">
    <source>
        <dbReference type="ARBA" id="ARBA00006432"/>
    </source>
</evidence>
<dbReference type="GO" id="GO:0005324">
    <property type="term" value="F:long-chain fatty acid transmembrane transporter activity"/>
    <property type="evidence" value="ECO:0007669"/>
    <property type="project" value="TreeGrafter"/>
</dbReference>
<feature type="domain" description="AMP-dependent synthetase/ligase" evidence="10">
    <location>
        <begin position="35"/>
        <end position="205"/>
    </location>
</feature>
<dbReference type="Pfam" id="PF00501">
    <property type="entry name" value="AMP-binding"/>
    <property type="match status" value="1"/>
</dbReference>
<comment type="catalytic activity">
    <reaction evidence="9">
        <text>tetracosanoate + ATP + CoA = tetracosanoyl-CoA + AMP + diphosphate</text>
        <dbReference type="Rhea" id="RHEA:33639"/>
        <dbReference type="ChEBI" id="CHEBI:30616"/>
        <dbReference type="ChEBI" id="CHEBI:31014"/>
        <dbReference type="ChEBI" id="CHEBI:33019"/>
        <dbReference type="ChEBI" id="CHEBI:57287"/>
        <dbReference type="ChEBI" id="CHEBI:65052"/>
        <dbReference type="ChEBI" id="CHEBI:456215"/>
    </reaction>
    <physiologicalReaction direction="left-to-right" evidence="9">
        <dbReference type="Rhea" id="RHEA:33640"/>
    </physiologicalReaction>
</comment>
<evidence type="ECO:0000256" key="3">
    <source>
        <dbReference type="ARBA" id="ARBA00022741"/>
    </source>
</evidence>
<feature type="domain" description="AMP-binding enzyme C-terminal" evidence="11">
    <location>
        <begin position="325"/>
        <end position="400"/>
    </location>
</feature>
<evidence type="ECO:0000256" key="7">
    <source>
        <dbReference type="ARBA" id="ARBA00036527"/>
    </source>
</evidence>
<dbReference type="InterPro" id="IPR042099">
    <property type="entry name" value="ANL_N_sf"/>
</dbReference>
<keyword evidence="5" id="KW-0067">ATP-binding</keyword>
<evidence type="ECO:0000256" key="2">
    <source>
        <dbReference type="ARBA" id="ARBA00022598"/>
    </source>
</evidence>
<dbReference type="PANTHER" id="PTHR43107">
    <property type="entry name" value="LONG-CHAIN FATTY ACID TRANSPORT PROTEIN"/>
    <property type="match status" value="1"/>
</dbReference>
<dbReference type="Gene3D" id="3.40.50.12780">
    <property type="entry name" value="N-terminal domain of ligase-like"/>
    <property type="match status" value="1"/>
</dbReference>
<sequence length="448" mass="49945">MLYVFGEHIGNGIKPIQLEPLIAESTSHCVLSGHRPGTKDPCFYAYTSGTTGLPKAAVIKHLRVFYAAVGVWVAAGVRSRDILYVPLPLYHMIGVLGATLPIFTGSTSVIRHKFSASKYWEDFNRNKCTVGLYIGELCRFLLAQPPKPTDGQRQVRLVISTGLRGAIWSEFVNRFNIKRVVEFYGSTEGSSSLINITGKPGAIGFLTMIIPDFIVKIFYPLTIIKVDVETGEPIRGSDGLCQSVGSGDVGMIIAKIKENDSLYGFDGYVDQEATRKKILPNVLTHGDYYFVSGDLVTIDKYGYIYFKDRIGDTYRWRGENVATNEIEAMIARFCDHSDAAVFGVEVPGEEGKVGMAAIVDPSISLDLVNLLKYLRQSLPNYALPHFIRLLKELQYTGTSKISKSDLKREGFNVNAVKDPIYYLDTKSMSYKLLDKDTYEDIVNAHFRF</sequence>
<dbReference type="HOGENOM" id="CLU_000022_46_1_1"/>
<dbReference type="eggNOG" id="KOG1179">
    <property type="taxonomic scope" value="Eukaryota"/>
</dbReference>
<dbReference type="GO" id="GO:0044539">
    <property type="term" value="P:long-chain fatty acid import into cell"/>
    <property type="evidence" value="ECO:0007669"/>
    <property type="project" value="TreeGrafter"/>
</dbReference>
<dbReference type="GO" id="GO:0005886">
    <property type="term" value="C:plasma membrane"/>
    <property type="evidence" value="ECO:0007669"/>
    <property type="project" value="TreeGrafter"/>
</dbReference>
<comment type="similarity">
    <text evidence="1">Belongs to the ATP-dependent AMP-binding enzyme family.</text>
</comment>
<dbReference type="SUPFAM" id="SSF56801">
    <property type="entry name" value="Acetyl-CoA synthetase-like"/>
    <property type="match status" value="1"/>
</dbReference>
<evidence type="ECO:0000313" key="13">
    <source>
        <dbReference type="Proteomes" id="UP000015104"/>
    </source>
</evidence>
<evidence type="ECO:0000259" key="10">
    <source>
        <dbReference type="Pfam" id="PF00501"/>
    </source>
</evidence>
<evidence type="ECO:0000259" key="11">
    <source>
        <dbReference type="Pfam" id="PF13193"/>
    </source>
</evidence>
<keyword evidence="13" id="KW-1185">Reference proteome</keyword>
<dbReference type="InterPro" id="IPR025110">
    <property type="entry name" value="AMP-bd_C"/>
</dbReference>
<reference evidence="12" key="2">
    <citation type="submission" date="2015-06" db="UniProtKB">
        <authorList>
            <consortium name="EnsemblMetazoa"/>
        </authorList>
    </citation>
    <scope>IDENTIFICATION</scope>
</reference>
<dbReference type="Proteomes" id="UP000015104">
    <property type="component" value="Unassembled WGS sequence"/>
</dbReference>
<proteinExistence type="inferred from homology"/>
<dbReference type="FunFam" id="3.30.300.30:FF:000002">
    <property type="entry name" value="Long-chain fatty acid transport protein 1"/>
    <property type="match status" value="1"/>
</dbReference>
<keyword evidence="3" id="KW-0547">Nucleotide-binding</keyword>
<reference evidence="13" key="1">
    <citation type="submission" date="2011-08" db="EMBL/GenBank/DDBJ databases">
        <authorList>
            <person name="Rombauts S."/>
        </authorList>
    </citation>
    <scope>NUCLEOTIDE SEQUENCE</scope>
    <source>
        <strain evidence="13">London</strain>
    </source>
</reference>
<evidence type="ECO:0000256" key="8">
    <source>
        <dbReference type="ARBA" id="ARBA00041297"/>
    </source>
</evidence>
<dbReference type="EMBL" id="CAEY01001958">
    <property type="status" value="NOT_ANNOTATED_CDS"/>
    <property type="molecule type" value="Genomic_DNA"/>
</dbReference>
<dbReference type="Pfam" id="PF13193">
    <property type="entry name" value="AMP-binding_C"/>
    <property type="match status" value="1"/>
</dbReference>
<accession>T1KCB2</accession>
<comment type="catalytic activity">
    <reaction evidence="7">
        <text>a very long-chain fatty acid + ATP + CoA = a very long-chain fatty acyl-CoA + AMP + diphosphate</text>
        <dbReference type="Rhea" id="RHEA:54536"/>
        <dbReference type="ChEBI" id="CHEBI:30616"/>
        <dbReference type="ChEBI" id="CHEBI:33019"/>
        <dbReference type="ChEBI" id="CHEBI:57287"/>
        <dbReference type="ChEBI" id="CHEBI:58950"/>
        <dbReference type="ChEBI" id="CHEBI:138261"/>
        <dbReference type="ChEBI" id="CHEBI:456215"/>
    </reaction>
    <physiologicalReaction direction="left-to-right" evidence="7">
        <dbReference type="Rhea" id="RHEA:54537"/>
    </physiologicalReaction>
</comment>
<keyword evidence="4" id="KW-0443">Lipid metabolism</keyword>
<keyword evidence="2" id="KW-0436">Ligase</keyword>
<name>T1KCB2_TETUR</name>
<dbReference type="PROSITE" id="PS00455">
    <property type="entry name" value="AMP_BINDING"/>
    <property type="match status" value="1"/>
</dbReference>
<dbReference type="GO" id="GO:0005789">
    <property type="term" value="C:endoplasmic reticulum membrane"/>
    <property type="evidence" value="ECO:0007669"/>
    <property type="project" value="TreeGrafter"/>
</dbReference>
<dbReference type="InterPro" id="IPR020845">
    <property type="entry name" value="AMP-binding_CS"/>
</dbReference>
<evidence type="ECO:0000256" key="5">
    <source>
        <dbReference type="ARBA" id="ARBA00022840"/>
    </source>
</evidence>
<dbReference type="AlphaFoldDB" id="T1KCB2"/>
<dbReference type="InterPro" id="IPR000873">
    <property type="entry name" value="AMP-dep_synth/lig_dom"/>
</dbReference>
<organism evidence="12 13">
    <name type="scientific">Tetranychus urticae</name>
    <name type="common">Two-spotted spider mite</name>
    <dbReference type="NCBI Taxonomy" id="32264"/>
    <lineage>
        <taxon>Eukaryota</taxon>
        <taxon>Metazoa</taxon>
        <taxon>Ecdysozoa</taxon>
        <taxon>Arthropoda</taxon>
        <taxon>Chelicerata</taxon>
        <taxon>Arachnida</taxon>
        <taxon>Acari</taxon>
        <taxon>Acariformes</taxon>
        <taxon>Trombidiformes</taxon>
        <taxon>Prostigmata</taxon>
        <taxon>Eleutherengona</taxon>
        <taxon>Raphignathae</taxon>
        <taxon>Tetranychoidea</taxon>
        <taxon>Tetranychidae</taxon>
        <taxon>Tetranychus</taxon>
    </lineage>
</organism>
<evidence type="ECO:0000256" key="6">
    <source>
        <dbReference type="ARBA" id="ARBA00026121"/>
    </source>
</evidence>
<dbReference type="EC" id="6.2.1.3" evidence="6"/>
<dbReference type="GO" id="GO:0004467">
    <property type="term" value="F:long-chain fatty acid-CoA ligase activity"/>
    <property type="evidence" value="ECO:0007669"/>
    <property type="project" value="UniProtKB-EC"/>
</dbReference>
<dbReference type="GO" id="GO:0005524">
    <property type="term" value="F:ATP binding"/>
    <property type="evidence" value="ECO:0007669"/>
    <property type="project" value="UniProtKB-KW"/>
</dbReference>
<keyword evidence="4" id="KW-0276">Fatty acid metabolism</keyword>
<dbReference type="PANTHER" id="PTHR43107:SF15">
    <property type="entry name" value="FATTY ACID TRANSPORT PROTEIN 3, ISOFORM A"/>
    <property type="match status" value="1"/>
</dbReference>
<protein>
    <recommendedName>
        <fullName evidence="6">long-chain-fatty-acid--CoA ligase</fullName>
        <ecNumber evidence="6">6.2.1.3</ecNumber>
    </recommendedName>
    <alternativeName>
        <fullName evidence="8">Long-chain-fatty-acid--CoA ligase</fullName>
    </alternativeName>
</protein>